<dbReference type="RefSeq" id="WP_068002973.1">
    <property type="nucleotide sequence ID" value="NZ_QQBC01000012.1"/>
</dbReference>
<keyword evidence="9" id="KW-1185">Reference proteome</keyword>
<sequence length="225" mass="23602">MAQLSPGFAGVEVVARGISARGPRGCAFDGVSAAIAAGQLGVVTGPSGSGRTSLLLALAGRMRLVAGVLAVGGHRVPEQGRRVRELVAIARAEPAVSLDPELPVRELIRERLLIGGREIDRTAIEAVFELLEFQPPQDIPLGELRPDQQTLLAVALTAAERPGALVLDDVTTGPVWSALRTLTEWGLTVLAATDELPDDLDPETTVVIELAHPADRDQLPTGVAE</sequence>
<dbReference type="GO" id="GO:0005524">
    <property type="term" value="F:ATP binding"/>
    <property type="evidence" value="ECO:0007669"/>
    <property type="project" value="UniProtKB-KW"/>
</dbReference>
<dbReference type="SUPFAM" id="SSF52540">
    <property type="entry name" value="P-loop containing nucleoside triphosphate hydrolases"/>
    <property type="match status" value="1"/>
</dbReference>
<feature type="domain" description="AAA+ ATPase" evidence="7">
    <location>
        <begin position="37"/>
        <end position="214"/>
    </location>
</feature>
<evidence type="ECO:0000256" key="1">
    <source>
        <dbReference type="ARBA" id="ARBA00004202"/>
    </source>
</evidence>
<evidence type="ECO:0000313" key="8">
    <source>
        <dbReference type="EMBL" id="RDI62846.1"/>
    </source>
</evidence>
<dbReference type="InterPro" id="IPR003593">
    <property type="entry name" value="AAA+_ATPase"/>
</dbReference>
<dbReference type="GO" id="GO:0016887">
    <property type="term" value="F:ATP hydrolysis activity"/>
    <property type="evidence" value="ECO:0007669"/>
    <property type="project" value="InterPro"/>
</dbReference>
<dbReference type="GO" id="GO:0046677">
    <property type="term" value="P:response to antibiotic"/>
    <property type="evidence" value="ECO:0007669"/>
    <property type="project" value="UniProtKB-KW"/>
</dbReference>
<dbReference type="SMART" id="SM00382">
    <property type="entry name" value="AAA"/>
    <property type="match status" value="1"/>
</dbReference>
<evidence type="ECO:0000259" key="7">
    <source>
        <dbReference type="SMART" id="SM00382"/>
    </source>
</evidence>
<dbReference type="STRING" id="1210086.GCA_001613105_05277"/>
<accession>A0A370HWF9</accession>
<dbReference type="PANTHER" id="PTHR42711">
    <property type="entry name" value="ABC TRANSPORTER ATP-BINDING PROTEIN"/>
    <property type="match status" value="1"/>
</dbReference>
<comment type="subcellular location">
    <subcellularLocation>
        <location evidence="1">Cell membrane</location>
        <topology evidence="1">Peripheral membrane protein</topology>
    </subcellularLocation>
</comment>
<dbReference type="PANTHER" id="PTHR42711:SF5">
    <property type="entry name" value="ABC TRANSPORTER ATP-BINDING PROTEIN NATA"/>
    <property type="match status" value="1"/>
</dbReference>
<dbReference type="InterPro" id="IPR003439">
    <property type="entry name" value="ABC_transporter-like_ATP-bd"/>
</dbReference>
<keyword evidence="6" id="KW-0046">Antibiotic resistance</keyword>
<organism evidence="8 9">
    <name type="scientific">Nocardia pseudobrasiliensis</name>
    <dbReference type="NCBI Taxonomy" id="45979"/>
    <lineage>
        <taxon>Bacteria</taxon>
        <taxon>Bacillati</taxon>
        <taxon>Actinomycetota</taxon>
        <taxon>Actinomycetes</taxon>
        <taxon>Mycobacteriales</taxon>
        <taxon>Nocardiaceae</taxon>
        <taxon>Nocardia</taxon>
    </lineage>
</organism>
<evidence type="ECO:0000256" key="3">
    <source>
        <dbReference type="ARBA" id="ARBA00022448"/>
    </source>
</evidence>
<evidence type="ECO:0000256" key="6">
    <source>
        <dbReference type="ARBA" id="ARBA00023251"/>
    </source>
</evidence>
<reference evidence="8 9" key="1">
    <citation type="submission" date="2018-07" db="EMBL/GenBank/DDBJ databases">
        <title>Genomic Encyclopedia of Type Strains, Phase IV (KMG-IV): sequencing the most valuable type-strain genomes for metagenomic binning, comparative biology and taxonomic classification.</title>
        <authorList>
            <person name="Goeker M."/>
        </authorList>
    </citation>
    <scope>NUCLEOTIDE SEQUENCE [LARGE SCALE GENOMIC DNA]</scope>
    <source>
        <strain evidence="8 9">DSM 44290</strain>
    </source>
</reference>
<evidence type="ECO:0000313" key="9">
    <source>
        <dbReference type="Proteomes" id="UP000254869"/>
    </source>
</evidence>
<evidence type="ECO:0000256" key="5">
    <source>
        <dbReference type="ARBA" id="ARBA00022840"/>
    </source>
</evidence>
<dbReference type="InterPro" id="IPR050763">
    <property type="entry name" value="ABC_transporter_ATP-binding"/>
</dbReference>
<evidence type="ECO:0000256" key="2">
    <source>
        <dbReference type="ARBA" id="ARBA00005417"/>
    </source>
</evidence>
<protein>
    <submittedName>
        <fullName evidence="8">ABC transporter family protein</fullName>
    </submittedName>
</protein>
<dbReference type="EMBL" id="QQBC01000012">
    <property type="protein sequence ID" value="RDI62846.1"/>
    <property type="molecule type" value="Genomic_DNA"/>
</dbReference>
<dbReference type="Pfam" id="PF00005">
    <property type="entry name" value="ABC_tran"/>
    <property type="match status" value="1"/>
</dbReference>
<dbReference type="AlphaFoldDB" id="A0A370HWF9"/>
<proteinExistence type="inferred from homology"/>
<dbReference type="InterPro" id="IPR027417">
    <property type="entry name" value="P-loop_NTPase"/>
</dbReference>
<keyword evidence="3" id="KW-0813">Transport</keyword>
<dbReference type="GO" id="GO:0005886">
    <property type="term" value="C:plasma membrane"/>
    <property type="evidence" value="ECO:0007669"/>
    <property type="project" value="UniProtKB-SubCell"/>
</dbReference>
<comment type="similarity">
    <text evidence="2">Belongs to the ABC transporter superfamily.</text>
</comment>
<keyword evidence="5" id="KW-0067">ATP-binding</keyword>
<dbReference type="Proteomes" id="UP000254869">
    <property type="component" value="Unassembled WGS sequence"/>
</dbReference>
<dbReference type="Gene3D" id="3.40.50.300">
    <property type="entry name" value="P-loop containing nucleotide triphosphate hydrolases"/>
    <property type="match status" value="1"/>
</dbReference>
<name>A0A370HWF9_9NOCA</name>
<evidence type="ECO:0000256" key="4">
    <source>
        <dbReference type="ARBA" id="ARBA00022741"/>
    </source>
</evidence>
<gene>
    <name evidence="8" type="ORF">DFR76_112164</name>
</gene>
<comment type="caution">
    <text evidence="8">The sequence shown here is derived from an EMBL/GenBank/DDBJ whole genome shotgun (WGS) entry which is preliminary data.</text>
</comment>
<keyword evidence="4" id="KW-0547">Nucleotide-binding</keyword>